<dbReference type="RefSeq" id="WP_378593481.1">
    <property type="nucleotide sequence ID" value="NZ_JBHSKD010000027.1"/>
</dbReference>
<comment type="caution">
    <text evidence="1">The sequence shown here is derived from an EMBL/GenBank/DDBJ whole genome shotgun (WGS) entry which is preliminary data.</text>
</comment>
<organism evidence="1 2">
    <name type="scientific">Nocardioides taihuensis</name>
    <dbReference type="NCBI Taxonomy" id="1835606"/>
    <lineage>
        <taxon>Bacteria</taxon>
        <taxon>Bacillati</taxon>
        <taxon>Actinomycetota</taxon>
        <taxon>Actinomycetes</taxon>
        <taxon>Propionibacteriales</taxon>
        <taxon>Nocardioidaceae</taxon>
        <taxon>Nocardioides</taxon>
    </lineage>
</organism>
<gene>
    <name evidence="1" type="ORF">ACFPGP_22110</name>
</gene>
<evidence type="ECO:0000313" key="1">
    <source>
        <dbReference type="EMBL" id="MFC5179391.1"/>
    </source>
</evidence>
<reference evidence="2" key="1">
    <citation type="journal article" date="2019" name="Int. J. Syst. Evol. Microbiol.">
        <title>The Global Catalogue of Microorganisms (GCM) 10K type strain sequencing project: providing services to taxonomists for standard genome sequencing and annotation.</title>
        <authorList>
            <consortium name="The Broad Institute Genomics Platform"/>
            <consortium name="The Broad Institute Genome Sequencing Center for Infectious Disease"/>
            <person name="Wu L."/>
            <person name="Ma J."/>
        </authorList>
    </citation>
    <scope>NUCLEOTIDE SEQUENCE [LARGE SCALE GENOMIC DNA]</scope>
    <source>
        <strain evidence="2">DFY41</strain>
    </source>
</reference>
<dbReference type="Proteomes" id="UP001596087">
    <property type="component" value="Unassembled WGS sequence"/>
</dbReference>
<evidence type="ECO:0000313" key="2">
    <source>
        <dbReference type="Proteomes" id="UP001596087"/>
    </source>
</evidence>
<protein>
    <submittedName>
        <fullName evidence="1">Uncharacterized protein</fullName>
    </submittedName>
</protein>
<sequence>MSTGECLSDVQLAALRIAARRVHTTTSLDEPHGVEAVDRLVDLVGQIVREVRTHERDAMLRALADAIGERARPRSVA</sequence>
<name>A0ABW0BPS8_9ACTN</name>
<keyword evidence="2" id="KW-1185">Reference proteome</keyword>
<proteinExistence type="predicted"/>
<dbReference type="EMBL" id="JBHSKD010000027">
    <property type="protein sequence ID" value="MFC5179391.1"/>
    <property type="molecule type" value="Genomic_DNA"/>
</dbReference>
<accession>A0ABW0BPS8</accession>